<dbReference type="AlphaFoldDB" id="A0A2U3QU87"/>
<feature type="domain" description="Transposase Helix-turn-helix" evidence="2">
    <location>
        <begin position="47"/>
        <end position="97"/>
    </location>
</feature>
<dbReference type="Pfam" id="PF13613">
    <property type="entry name" value="HTH_Tnp_4"/>
    <property type="match status" value="1"/>
</dbReference>
<name>A0A2U3QU87_ORITS</name>
<gene>
    <name evidence="3" type="ORF">UT76HP_00433</name>
</gene>
<sequence>MKCDQIKELNDEKFRWLTGVRKGTFAKMVDILRKADGLKKSKGGSKNKLNLEEQLLMALEYLREYRTYFHIGQNYGISESSAYKDVKWVEDTIVKHANFALPGCKALMKSDMNYEVVFIDATDSPIKRPKKTKILLFRKEEKAYTKNSNSGRQENPQSNMYRFF</sequence>
<feature type="region of interest" description="Disordered" evidence="1">
    <location>
        <begin position="145"/>
        <end position="164"/>
    </location>
</feature>
<evidence type="ECO:0000313" key="4">
    <source>
        <dbReference type="Proteomes" id="UP000244943"/>
    </source>
</evidence>
<reference evidence="4" key="1">
    <citation type="submission" date="2018-03" db="EMBL/GenBank/DDBJ databases">
        <authorList>
            <person name="Batty M. E."/>
            <person name="Batty M E."/>
        </authorList>
    </citation>
    <scope>NUCLEOTIDE SEQUENCE [LARGE SCALE GENOMIC DNA]</scope>
</reference>
<protein>
    <submittedName>
        <fullName evidence="3">IS5 family transposase ISOt6</fullName>
    </submittedName>
</protein>
<organism evidence="3 4">
    <name type="scientific">Orientia tsutsugamushi</name>
    <name type="common">Rickettsia tsutsugamushi</name>
    <dbReference type="NCBI Taxonomy" id="784"/>
    <lineage>
        <taxon>Bacteria</taxon>
        <taxon>Pseudomonadati</taxon>
        <taxon>Pseudomonadota</taxon>
        <taxon>Alphaproteobacteria</taxon>
        <taxon>Rickettsiales</taxon>
        <taxon>Rickettsiaceae</taxon>
        <taxon>Rickettsieae</taxon>
        <taxon>Orientia</taxon>
    </lineage>
</organism>
<evidence type="ECO:0000259" key="2">
    <source>
        <dbReference type="Pfam" id="PF13613"/>
    </source>
</evidence>
<proteinExistence type="predicted"/>
<dbReference type="Proteomes" id="UP000244943">
    <property type="component" value="Chromosome I"/>
</dbReference>
<accession>A0A2U3QU87</accession>
<evidence type="ECO:0000313" key="3">
    <source>
        <dbReference type="EMBL" id="SPR04489.1"/>
    </source>
</evidence>
<dbReference type="EMBL" id="LS398552">
    <property type="protein sequence ID" value="SPR04489.1"/>
    <property type="molecule type" value="Genomic_DNA"/>
</dbReference>
<evidence type="ECO:0000256" key="1">
    <source>
        <dbReference type="SAM" id="MobiDB-lite"/>
    </source>
</evidence>
<dbReference type="InterPro" id="IPR027805">
    <property type="entry name" value="Transposase_HTH_dom"/>
</dbReference>